<dbReference type="AlphaFoldDB" id="A0A6M3KG25"/>
<organism evidence="2">
    <name type="scientific">viral metagenome</name>
    <dbReference type="NCBI Taxonomy" id="1070528"/>
    <lineage>
        <taxon>unclassified sequences</taxon>
        <taxon>metagenomes</taxon>
        <taxon>organismal metagenomes</taxon>
    </lineage>
</organism>
<protein>
    <submittedName>
        <fullName evidence="2">Uncharacterized protein</fullName>
    </submittedName>
</protein>
<evidence type="ECO:0000313" key="1">
    <source>
        <dbReference type="EMBL" id="QJA65112.1"/>
    </source>
</evidence>
<dbReference type="EMBL" id="MT142439">
    <property type="protein sequence ID" value="QJA80873.1"/>
    <property type="molecule type" value="Genomic_DNA"/>
</dbReference>
<gene>
    <name evidence="2" type="ORF">MM415A00629_0012</name>
    <name evidence="1" type="ORF">MM415B00433_0020</name>
</gene>
<evidence type="ECO:0000313" key="2">
    <source>
        <dbReference type="EMBL" id="QJA80873.1"/>
    </source>
</evidence>
<dbReference type="EMBL" id="MT141532">
    <property type="protein sequence ID" value="QJA65112.1"/>
    <property type="molecule type" value="Genomic_DNA"/>
</dbReference>
<name>A0A6M3KG25_9ZZZZ</name>
<accession>A0A6M3KG25</accession>
<reference evidence="2" key="1">
    <citation type="submission" date="2020-03" db="EMBL/GenBank/DDBJ databases">
        <title>The deep terrestrial virosphere.</title>
        <authorList>
            <person name="Holmfeldt K."/>
            <person name="Nilsson E."/>
            <person name="Simone D."/>
            <person name="Lopez-Fernandez M."/>
            <person name="Wu X."/>
            <person name="de Brujin I."/>
            <person name="Lundin D."/>
            <person name="Andersson A."/>
            <person name="Bertilsson S."/>
            <person name="Dopson M."/>
        </authorList>
    </citation>
    <scope>NUCLEOTIDE SEQUENCE</scope>
    <source>
        <strain evidence="2">MM415A00629</strain>
        <strain evidence="1">MM415B00433</strain>
    </source>
</reference>
<sequence>MTIEFEYQSLQKAVDRLVEKLGMEGATMVIENIDTTYIENDPKAILKLRELCLSGFSFEGRITEDSRSNTNLANSRRAFAYMGVKQLRMKPDQIQRYLKTKSLATIYNYIRDVEHYMDNEKNFQYFITRYDLIKEQYNQFIQSQIKS</sequence>
<proteinExistence type="predicted"/>